<dbReference type="GO" id="GO:0030162">
    <property type="term" value="P:regulation of proteolysis"/>
    <property type="evidence" value="ECO:0000318"/>
    <property type="project" value="GO_Central"/>
</dbReference>
<dbReference type="OrthoDB" id="624345at2759"/>
<proteinExistence type="predicted"/>
<dbReference type="Pfam" id="PF00651">
    <property type="entry name" value="BTB"/>
    <property type="match status" value="2"/>
</dbReference>
<accession>E9GCK1</accession>
<dbReference type="SUPFAM" id="SSF54695">
    <property type="entry name" value="POZ domain"/>
    <property type="match status" value="2"/>
</dbReference>
<dbReference type="GO" id="GO:0031625">
    <property type="term" value="F:ubiquitin protein ligase binding"/>
    <property type="evidence" value="ECO:0000318"/>
    <property type="project" value="GO_Central"/>
</dbReference>
<dbReference type="HOGENOM" id="CLU_022210_0_0_1"/>
<dbReference type="AlphaFoldDB" id="E9GCK1"/>
<dbReference type="PROSITE" id="PS50097">
    <property type="entry name" value="BTB"/>
    <property type="match status" value="2"/>
</dbReference>
<dbReference type="PANTHER" id="PTHR24413">
    <property type="entry name" value="SPECKLE-TYPE POZ PROTEIN"/>
    <property type="match status" value="1"/>
</dbReference>
<keyword evidence="3" id="KW-1185">Reference proteome</keyword>
<feature type="domain" description="BTB" evidence="1">
    <location>
        <begin position="430"/>
        <end position="498"/>
    </location>
</feature>
<dbReference type="EMBL" id="GL732539">
    <property type="protein sequence ID" value="EFX82570.1"/>
    <property type="molecule type" value="Genomic_DNA"/>
</dbReference>
<dbReference type="KEGG" id="dpx:DAPPUDRAFT_101171"/>
<dbReference type="eggNOG" id="KOG1987">
    <property type="taxonomic scope" value="Eukaryota"/>
</dbReference>
<protein>
    <recommendedName>
        <fullName evidence="1">BTB domain-containing protein</fullName>
    </recommendedName>
</protein>
<dbReference type="GO" id="GO:0005737">
    <property type="term" value="C:cytoplasm"/>
    <property type="evidence" value="ECO:0000318"/>
    <property type="project" value="GO_Central"/>
</dbReference>
<dbReference type="InterPro" id="IPR000210">
    <property type="entry name" value="BTB/POZ_dom"/>
</dbReference>
<organism evidence="2 3">
    <name type="scientific">Daphnia pulex</name>
    <name type="common">Water flea</name>
    <dbReference type="NCBI Taxonomy" id="6669"/>
    <lineage>
        <taxon>Eukaryota</taxon>
        <taxon>Metazoa</taxon>
        <taxon>Ecdysozoa</taxon>
        <taxon>Arthropoda</taxon>
        <taxon>Crustacea</taxon>
        <taxon>Branchiopoda</taxon>
        <taxon>Diplostraca</taxon>
        <taxon>Cladocera</taxon>
        <taxon>Anomopoda</taxon>
        <taxon>Daphniidae</taxon>
        <taxon>Daphnia</taxon>
    </lineage>
</organism>
<feature type="domain" description="BTB" evidence="1">
    <location>
        <begin position="149"/>
        <end position="217"/>
    </location>
</feature>
<dbReference type="CDD" id="cd18186">
    <property type="entry name" value="BTB_POZ_ZBTB_KLHL-like"/>
    <property type="match status" value="2"/>
</dbReference>
<reference evidence="2 3" key="1">
    <citation type="journal article" date="2011" name="Science">
        <title>The ecoresponsive genome of Daphnia pulex.</title>
        <authorList>
            <person name="Colbourne J.K."/>
            <person name="Pfrender M.E."/>
            <person name="Gilbert D."/>
            <person name="Thomas W.K."/>
            <person name="Tucker A."/>
            <person name="Oakley T.H."/>
            <person name="Tokishita S."/>
            <person name="Aerts A."/>
            <person name="Arnold G.J."/>
            <person name="Basu M.K."/>
            <person name="Bauer D.J."/>
            <person name="Caceres C.E."/>
            <person name="Carmel L."/>
            <person name="Casola C."/>
            <person name="Choi J.H."/>
            <person name="Detter J.C."/>
            <person name="Dong Q."/>
            <person name="Dusheyko S."/>
            <person name="Eads B.D."/>
            <person name="Frohlich T."/>
            <person name="Geiler-Samerotte K.A."/>
            <person name="Gerlach D."/>
            <person name="Hatcher P."/>
            <person name="Jogdeo S."/>
            <person name="Krijgsveld J."/>
            <person name="Kriventseva E.V."/>
            <person name="Kultz D."/>
            <person name="Laforsch C."/>
            <person name="Lindquist E."/>
            <person name="Lopez J."/>
            <person name="Manak J.R."/>
            <person name="Muller J."/>
            <person name="Pangilinan J."/>
            <person name="Patwardhan R.P."/>
            <person name="Pitluck S."/>
            <person name="Pritham E.J."/>
            <person name="Rechtsteiner A."/>
            <person name="Rho M."/>
            <person name="Rogozin I.B."/>
            <person name="Sakarya O."/>
            <person name="Salamov A."/>
            <person name="Schaack S."/>
            <person name="Shapiro H."/>
            <person name="Shiga Y."/>
            <person name="Skalitzky C."/>
            <person name="Smith Z."/>
            <person name="Souvorov A."/>
            <person name="Sung W."/>
            <person name="Tang Z."/>
            <person name="Tsuchiya D."/>
            <person name="Tu H."/>
            <person name="Vos H."/>
            <person name="Wang M."/>
            <person name="Wolf Y.I."/>
            <person name="Yamagata H."/>
            <person name="Yamada T."/>
            <person name="Ye Y."/>
            <person name="Shaw J.R."/>
            <person name="Andrews J."/>
            <person name="Crease T.J."/>
            <person name="Tang H."/>
            <person name="Lucas S.M."/>
            <person name="Robertson H.M."/>
            <person name="Bork P."/>
            <person name="Koonin E.V."/>
            <person name="Zdobnov E.M."/>
            <person name="Grigoriev I.V."/>
            <person name="Lynch M."/>
            <person name="Boore J.L."/>
        </authorList>
    </citation>
    <scope>NUCLEOTIDE SEQUENCE [LARGE SCALE GENOMIC DNA]</scope>
</reference>
<dbReference type="Proteomes" id="UP000000305">
    <property type="component" value="Unassembled WGS sequence"/>
</dbReference>
<evidence type="ECO:0000259" key="1">
    <source>
        <dbReference type="PROSITE" id="PS50097"/>
    </source>
</evidence>
<dbReference type="GO" id="GO:0043161">
    <property type="term" value="P:proteasome-mediated ubiquitin-dependent protein catabolic process"/>
    <property type="evidence" value="ECO:0000318"/>
    <property type="project" value="GO_Central"/>
</dbReference>
<dbReference type="SMART" id="SM00225">
    <property type="entry name" value="BTB"/>
    <property type="match status" value="2"/>
</dbReference>
<dbReference type="GO" id="GO:0005634">
    <property type="term" value="C:nucleus"/>
    <property type="evidence" value="ECO:0000318"/>
    <property type="project" value="GO_Central"/>
</dbReference>
<dbReference type="PhylomeDB" id="E9GCK1"/>
<dbReference type="InParanoid" id="E9GCK1"/>
<gene>
    <name evidence="2" type="ORF">DAPPUDRAFT_101171</name>
</gene>
<dbReference type="Gene3D" id="3.30.710.10">
    <property type="entry name" value="Potassium Channel Kv1.1, Chain A"/>
    <property type="match status" value="3"/>
</dbReference>
<evidence type="ECO:0000313" key="2">
    <source>
        <dbReference type="EMBL" id="EFX82570.1"/>
    </source>
</evidence>
<dbReference type="InterPro" id="IPR011333">
    <property type="entry name" value="SKP1/BTB/POZ_sf"/>
</dbReference>
<sequence>MANSDAQMIVPYRWILNVVDEEPKTIASKMILFRGERVFRVGLKNCAPSPILLFLAADLNRLGMRVEEVMYGVEDADTCPAKMTQMYHQIGVDGTLQLFTVTLAEKVVGHCTFMFRICIKGTAPEFAYRLSDRLGKDQLWAAKENPNFADVEFIVKGQKLLANKSILAARSPVFAAEFTKEQPVKDVPHQIPIDAMEPSTVEQFLHFIYTGELMSSLANEQLLMLAEKYRLTTLIGLCQVALKKIETKRMVDFMKRLNTEVEISSSQVSPEKDTEIFFDRTTPTFRCALRFAGSENGLSKCMMKYQKEEMFFAYITGRSSENRIGKIVIHFTCAKHRSFGLKVEDVYCSQPYTSYGHWFKMESKKLQNNAELLQRFTFKLEEDIRYSHDCTNQYNFDIKTVSTIGNYYYEMMDDAWLKDFWVAATNEKLTDVDIFVGTVKVMEAHRVILSARSPVLSILLNKVSNATKSIVTFGAEFDVDTVKHFLRFLYTGSLEEFDIGVVTLFLQFLYTGSLEPSASKDPDYKQLLELATMYEVETLKNFCQVVNVPPDVEDLTSSLLELLM</sequence>
<name>E9GCK1_DAPPU</name>
<evidence type="ECO:0000313" key="3">
    <source>
        <dbReference type="Proteomes" id="UP000000305"/>
    </source>
</evidence>